<proteinExistence type="predicted"/>
<dbReference type="Pfam" id="PF13585">
    <property type="entry name" value="CHU_C"/>
    <property type="match status" value="1"/>
</dbReference>
<dbReference type="NCBIfam" id="TIGR04131">
    <property type="entry name" value="Bac_Flav_CTERM"/>
    <property type="match status" value="1"/>
</dbReference>
<comment type="caution">
    <text evidence="1">The sequence shown here is derived from an EMBL/GenBank/DDBJ whole genome shotgun (WGS) entry which is preliminary data.</text>
</comment>
<dbReference type="RefSeq" id="WP_109359045.1">
    <property type="nucleotide sequence ID" value="NZ_QFRJ01000004.1"/>
</dbReference>
<dbReference type="Proteomes" id="UP000245370">
    <property type="component" value="Unassembled WGS sequence"/>
</dbReference>
<reference evidence="1 2" key="1">
    <citation type="submission" date="2018-05" db="EMBL/GenBank/DDBJ databases">
        <title>Brumimicrobium oceani sp. nov., isolated from coastal sediment.</title>
        <authorList>
            <person name="Kou Y."/>
        </authorList>
    </citation>
    <scope>NUCLEOTIDE SEQUENCE [LARGE SCALE GENOMIC DNA]</scope>
    <source>
        <strain evidence="1 2">C305</strain>
    </source>
</reference>
<dbReference type="InterPro" id="IPR026341">
    <property type="entry name" value="T9SS_type_B"/>
</dbReference>
<evidence type="ECO:0000313" key="2">
    <source>
        <dbReference type="Proteomes" id="UP000245370"/>
    </source>
</evidence>
<evidence type="ECO:0000313" key="1">
    <source>
        <dbReference type="EMBL" id="PWH85766.1"/>
    </source>
</evidence>
<dbReference type="Gene3D" id="2.60.40.4070">
    <property type="match status" value="1"/>
</dbReference>
<dbReference type="AlphaFoldDB" id="A0A2U2XD90"/>
<gene>
    <name evidence="1" type="ORF">DIT68_06645</name>
</gene>
<dbReference type="OrthoDB" id="1236981at2"/>
<accession>A0A2U2XD90</accession>
<evidence type="ECO:0008006" key="3">
    <source>
        <dbReference type="Google" id="ProtNLM"/>
    </source>
</evidence>
<name>A0A2U2XD90_9FLAO</name>
<protein>
    <recommendedName>
        <fullName evidence="3">Gliding motility-associated C-terminal domain-containing protein</fullName>
    </recommendedName>
</protein>
<dbReference type="EMBL" id="QFRJ01000004">
    <property type="protein sequence ID" value="PWH85766.1"/>
    <property type="molecule type" value="Genomic_DNA"/>
</dbReference>
<organism evidence="1 2">
    <name type="scientific">Brumimicrobium oceani</name>
    <dbReference type="NCBI Taxonomy" id="2100725"/>
    <lineage>
        <taxon>Bacteria</taxon>
        <taxon>Pseudomonadati</taxon>
        <taxon>Bacteroidota</taxon>
        <taxon>Flavobacteriia</taxon>
        <taxon>Flavobacteriales</taxon>
        <taxon>Crocinitomicaceae</taxon>
        <taxon>Brumimicrobium</taxon>
    </lineage>
</organism>
<reference evidence="1 2" key="2">
    <citation type="submission" date="2018-05" db="EMBL/GenBank/DDBJ databases">
        <authorList>
            <person name="Lanie J.A."/>
            <person name="Ng W.-L."/>
            <person name="Kazmierczak K.M."/>
            <person name="Andrzejewski T.M."/>
            <person name="Davidsen T.M."/>
            <person name="Wayne K.J."/>
            <person name="Tettelin H."/>
            <person name="Glass J.I."/>
            <person name="Rusch D."/>
            <person name="Podicherti R."/>
            <person name="Tsui H.-C.T."/>
            <person name="Winkler M.E."/>
        </authorList>
    </citation>
    <scope>NUCLEOTIDE SEQUENCE [LARGE SCALE GENOMIC DNA]</scope>
    <source>
        <strain evidence="1 2">C305</strain>
    </source>
</reference>
<keyword evidence="2" id="KW-1185">Reference proteome</keyword>
<sequence length="666" mass="73186">MYKYILLPILFLTINLNCLSQQIHYYSDNFYGGVTGGGFNPGLSSITTTVSLNIPNNATIRKALLFATSSKFFIQEKFLDSINITLNGEIISIGQQNAINNKYTQIYGFSQDDYVEYTTLIKDITHVSSIQNQPTINITSSMQANLPAVWRFYILILYDSNVLSKTSIDVYINNQDYLPQLNYSLIPSYNISYSEDVGLVINTGDICDTINDGSFVSVNSSPIGLIGGNEFNTINTSCSSPSGNFYYENNTLNGLTDDTSDSLMNGTDAIANIRNYGTSIPTEVNFIHQAQSHSSSKTNIVDQLFLTYTSPCDTFSTTLTPDTTICYGETLQLQATGGVSTGSTSGYEWLAISNPAALNDLSCTDCPNPIFSGDSSQVYTVRIWNTDSCSVVKPISIGVSHPSEIISSTFNSVCSFSTGKIKMQDVPSNVVQFGAVNKNGDTLTANSANTFNGLSAGDYTLFYIDKFGCSTDTVVKVEPVINTKALFNAYPKKGTAPIYINLTNQSQNATDYSWWINDAYQGNSFSGFWADTSGTYNIELIAWKTDSICADTVSFTVFIFDSLVASLPNVFTPNNDGVNDYFNVKVNLPVSYKLSILNRWGNLVFENAGDLTKGEHKLWNGETKSGEIVTDGTYFYKMVFGLDRESIDCELTECEVVKQGFVDVRK</sequence>